<comment type="caution">
    <text evidence="15">The sequence shown here is derived from an EMBL/GenBank/DDBJ whole genome shotgun (WGS) entry which is preliminary data.</text>
</comment>
<dbReference type="InterPro" id="IPR036363">
    <property type="entry name" value="Thiol_cytolysin_ab_sf"/>
</dbReference>
<dbReference type="InterPro" id="IPR036359">
    <property type="entry name" value="Thiol_cytolysin_sf"/>
</dbReference>
<evidence type="ECO:0000313" key="15">
    <source>
        <dbReference type="EMBL" id="KIC62714.1"/>
    </source>
</evidence>
<evidence type="ECO:0000256" key="7">
    <source>
        <dbReference type="ARBA" id="ARBA00022692"/>
    </source>
</evidence>
<feature type="domain" description="Thiol-activated cytolysin C-terminal" evidence="14">
    <location>
        <begin position="367"/>
        <end position="459"/>
    </location>
</feature>
<evidence type="ECO:0000256" key="9">
    <source>
        <dbReference type="ARBA" id="ARBA00022852"/>
    </source>
</evidence>
<dbReference type="AlphaFoldDB" id="A0A0B4CN80"/>
<reference evidence="15 16" key="1">
    <citation type="submission" date="2014-12" db="EMBL/GenBank/DDBJ databases">
        <title>Genome sequencing of Chryseobacterium taiwanense TPW19.</title>
        <authorList>
            <person name="Tan P.W."/>
            <person name="Chan K.-G."/>
        </authorList>
    </citation>
    <scope>NUCLEOTIDE SEQUENCE [LARGE SCALE GENOMIC DNA]</scope>
    <source>
        <strain evidence="15 16">TPW19</strain>
    </source>
</reference>
<dbReference type="PRINTS" id="PR01400">
    <property type="entry name" value="TACYTOLYSIN"/>
</dbReference>
<dbReference type="OrthoDB" id="662759at2"/>
<dbReference type="SUPFAM" id="SSF56978">
    <property type="entry name" value="Perfringolysin"/>
    <property type="match status" value="1"/>
</dbReference>
<dbReference type="Gene3D" id="2.60.40.1430">
    <property type="entry name" value="Perfringolysin, domain 4"/>
    <property type="match status" value="1"/>
</dbReference>
<dbReference type="GO" id="GO:0033644">
    <property type="term" value="C:host cell membrane"/>
    <property type="evidence" value="ECO:0007669"/>
    <property type="project" value="UniProtKB-SubCell"/>
</dbReference>
<evidence type="ECO:0000256" key="6">
    <source>
        <dbReference type="ARBA" id="ARBA00022656"/>
    </source>
</evidence>
<keyword evidence="11" id="KW-0843">Virulence</keyword>
<dbReference type="STRING" id="363331.RM51_11015"/>
<dbReference type="EMBL" id="JWTA01000008">
    <property type="protein sequence ID" value="KIC62714.1"/>
    <property type="molecule type" value="Genomic_DNA"/>
</dbReference>
<protein>
    <recommendedName>
        <fullName evidence="14">Thiol-activated cytolysin C-terminal domain-containing protein</fullName>
    </recommendedName>
</protein>
<dbReference type="Proteomes" id="UP000031167">
    <property type="component" value="Unassembled WGS sequence"/>
</dbReference>
<dbReference type="InterPro" id="IPR001869">
    <property type="entry name" value="Thiol_cytolysin"/>
</dbReference>
<sequence length="467" mass="51588">MKKQDINKYIKGLNYDARSLLSTISEDHPETLPGKSKTTTNSVIICTNKKRDISNNIDEISLLSPSNGIVFPGAIVRANRSLAEGKPQAVAINRAAVKILINLPGMDDSSVVIENPTFSNVVQGVDKLVRNWIEHILPQGYDHSALVTSKITKAYSDSQLSLDLGFNASWADNSIKSQFKFEKTANKSTTIAMFKQVFYTVAIDPISTPADAFDEEVSLEDIKSEFDDTNPPAYVESVDYGRMIMVRMDTESSATKTDLEATLKYATKGGLNISSEDRSKYESLAKSSSFSITIIGGGAKISSKVIYGGDFDEVRKILENGIQLNKDNPGLPIAYKVNFLKDHQLATMPVTASYVETECIEHPSGYIELAQYGWYVGKWEVEWDEHNEKGEIIPQSFSSGEVTSPYKKIVILPGDAHNVRIKAFSATGLFWDPWREAINKVENGPTNYTYEISGTSLEPTSTVIKNS</sequence>
<comment type="similarity">
    <text evidence="3">Belongs to the cholesterol-dependent cytolysin family.</text>
</comment>
<dbReference type="InterPro" id="IPR035390">
    <property type="entry name" value="Thiol_cytolys_C"/>
</dbReference>
<accession>A0A0B4CN80</accession>
<dbReference type="GO" id="GO:0005576">
    <property type="term" value="C:extracellular region"/>
    <property type="evidence" value="ECO:0007669"/>
    <property type="project" value="UniProtKB-SubCell"/>
</dbReference>
<dbReference type="GO" id="GO:0090729">
    <property type="term" value="F:toxin activity"/>
    <property type="evidence" value="ECO:0007669"/>
    <property type="project" value="UniProtKB-KW"/>
</dbReference>
<evidence type="ECO:0000256" key="8">
    <source>
        <dbReference type="ARBA" id="ARBA00022735"/>
    </source>
</evidence>
<evidence type="ECO:0000256" key="3">
    <source>
        <dbReference type="ARBA" id="ARBA00008503"/>
    </source>
</evidence>
<keyword evidence="7" id="KW-0812">Transmembrane</keyword>
<dbReference type="Gene3D" id="3.90.840.10">
    <property type="entry name" value="Thiol-activated cytolysin superfamily/Thiol-activated cytolysin, alpha-beta domain"/>
    <property type="match status" value="1"/>
</dbReference>
<dbReference type="GO" id="GO:0015485">
    <property type="term" value="F:cholesterol binding"/>
    <property type="evidence" value="ECO:0007669"/>
    <property type="project" value="InterPro"/>
</dbReference>
<dbReference type="Pfam" id="PF01289">
    <property type="entry name" value="Thiol_cytolysin"/>
    <property type="match status" value="1"/>
</dbReference>
<evidence type="ECO:0000256" key="10">
    <source>
        <dbReference type="ARBA" id="ARBA00022870"/>
    </source>
</evidence>
<evidence type="ECO:0000259" key="14">
    <source>
        <dbReference type="Pfam" id="PF17440"/>
    </source>
</evidence>
<organism evidence="15 16">
    <name type="scientific">Chryseobacterium taiwanense</name>
    <dbReference type="NCBI Taxonomy" id="363331"/>
    <lineage>
        <taxon>Bacteria</taxon>
        <taxon>Pseudomonadati</taxon>
        <taxon>Bacteroidota</taxon>
        <taxon>Flavobacteriia</taxon>
        <taxon>Flavobacteriales</taxon>
        <taxon>Weeksellaceae</taxon>
        <taxon>Chryseobacterium group</taxon>
        <taxon>Chryseobacterium</taxon>
    </lineage>
</organism>
<evidence type="ECO:0000256" key="1">
    <source>
        <dbReference type="ARBA" id="ARBA00004301"/>
    </source>
</evidence>
<keyword evidence="6" id="KW-0800">Toxin</keyword>
<proteinExistence type="inferred from homology"/>
<evidence type="ECO:0000256" key="5">
    <source>
        <dbReference type="ARBA" id="ARBA00022525"/>
    </source>
</evidence>
<dbReference type="RefSeq" id="WP_039369073.1">
    <property type="nucleotide sequence ID" value="NZ_JWTA01000008.1"/>
</dbReference>
<dbReference type="Gene3D" id="3.30.1040.20">
    <property type="match status" value="1"/>
</dbReference>
<evidence type="ECO:0000256" key="12">
    <source>
        <dbReference type="ARBA" id="ARBA00023121"/>
    </source>
</evidence>
<keyword evidence="16" id="KW-1185">Reference proteome</keyword>
<dbReference type="Pfam" id="PF17440">
    <property type="entry name" value="Thiol_cytolys_C"/>
    <property type="match status" value="1"/>
</dbReference>
<dbReference type="GO" id="GO:0031640">
    <property type="term" value="P:killing of cells of another organism"/>
    <property type="evidence" value="ECO:0007669"/>
    <property type="project" value="UniProtKB-KW"/>
</dbReference>
<keyword evidence="9" id="KW-0204">Cytolysis</keyword>
<evidence type="ECO:0000256" key="4">
    <source>
        <dbReference type="ARBA" id="ARBA00022452"/>
    </source>
</evidence>
<evidence type="ECO:0000313" key="16">
    <source>
        <dbReference type="Proteomes" id="UP000031167"/>
    </source>
</evidence>
<evidence type="ECO:0000256" key="11">
    <source>
        <dbReference type="ARBA" id="ARBA00023026"/>
    </source>
</evidence>
<dbReference type="InterPro" id="IPR038700">
    <property type="entry name" value="Thiol_cytolys_C_sf"/>
</dbReference>
<keyword evidence="12" id="KW-0446">Lipid-binding</keyword>
<evidence type="ECO:0000256" key="13">
    <source>
        <dbReference type="ARBA" id="ARBA00023136"/>
    </source>
</evidence>
<evidence type="ECO:0000256" key="2">
    <source>
        <dbReference type="ARBA" id="ARBA00004613"/>
    </source>
</evidence>
<dbReference type="Gene3D" id="3.40.30.40">
    <property type="entry name" value="Perfringolysin"/>
    <property type="match status" value="1"/>
</dbReference>
<name>A0A0B4CN80_9FLAO</name>
<keyword evidence="4" id="KW-1134">Transmembrane beta strand</keyword>
<gene>
    <name evidence="15" type="ORF">RM51_11015</name>
</gene>
<comment type="subcellular location">
    <subcellularLocation>
        <location evidence="1">Host membrane</location>
        <topology evidence="1">Multi-pass membrane protein</topology>
    </subcellularLocation>
    <subcellularLocation>
        <location evidence="2">Secreted</location>
    </subcellularLocation>
</comment>
<keyword evidence="8" id="KW-0354">Hemolysis</keyword>
<keyword evidence="13" id="KW-0472">Membrane</keyword>
<keyword evidence="10" id="KW-1043">Host membrane</keyword>
<keyword evidence="5" id="KW-0964">Secreted</keyword>